<keyword evidence="1" id="KW-0812">Transmembrane</keyword>
<protein>
    <submittedName>
        <fullName evidence="2">Uncharacterized protein</fullName>
    </submittedName>
</protein>
<proteinExistence type="predicted"/>
<dbReference type="AlphaFoldDB" id="A0A3A4PE26"/>
<dbReference type="EMBL" id="QZKU01000011">
    <property type="protein sequence ID" value="RJP26224.1"/>
    <property type="molecule type" value="Genomic_DNA"/>
</dbReference>
<dbReference type="Proteomes" id="UP000265882">
    <property type="component" value="Unassembled WGS sequence"/>
</dbReference>
<keyword evidence="1" id="KW-0472">Membrane</keyword>
<name>A0A3A4PE26_ABYX5</name>
<reference evidence="2 3" key="1">
    <citation type="journal article" date="2017" name="ISME J.">
        <title>Energy and carbon metabolisms in a deep terrestrial subsurface fluid microbial community.</title>
        <authorList>
            <person name="Momper L."/>
            <person name="Jungbluth S.P."/>
            <person name="Lee M.D."/>
            <person name="Amend J.P."/>
        </authorList>
    </citation>
    <scope>NUCLEOTIDE SEQUENCE [LARGE SCALE GENOMIC DNA]</scope>
    <source>
        <strain evidence="2">SURF_5</strain>
    </source>
</reference>
<feature type="transmembrane region" description="Helical" evidence="1">
    <location>
        <begin position="21"/>
        <end position="43"/>
    </location>
</feature>
<evidence type="ECO:0000313" key="2">
    <source>
        <dbReference type="EMBL" id="RJP26224.1"/>
    </source>
</evidence>
<gene>
    <name evidence="2" type="ORF">C4520_00900</name>
</gene>
<accession>A0A3A4PE26</accession>
<evidence type="ECO:0000256" key="1">
    <source>
        <dbReference type="SAM" id="Phobius"/>
    </source>
</evidence>
<sequence>MQKDGKEMSAAGLILTSWTSCLRFLALLIAIMLLAWLFLHFLLPSALSRTAGNVELIACGITVKHSAGPNPDSTTLLNLPANCFFSSTGVSLRKGDSLRISASGMVDTGGFFDWKRVYDDAATGQFFNQMMEERFGTTPDRSLADEIIKRQHMEDLRFSWRNADGALVYDIDEKLLVCDEKNEDKIASFKLVNNDDADFGCLLGYFAHEDEVRRNTKTAAEDLCIVSEDGTFQLDRARFFKIGRGARVSFQGDGIAVEGKSDSIPFGWRKATLFIVVNDCIMTRENFDSLCGEGSGVIMADYRFQRSFYENKTFVGTPGCDLKGWQKSLAAIWFWNNIGSFTVVIEKRTRPLFGL</sequence>
<evidence type="ECO:0000313" key="3">
    <source>
        <dbReference type="Proteomes" id="UP000265882"/>
    </source>
</evidence>
<keyword evidence="1" id="KW-1133">Transmembrane helix</keyword>
<dbReference type="PROSITE" id="PS51257">
    <property type="entry name" value="PROKAR_LIPOPROTEIN"/>
    <property type="match status" value="1"/>
</dbReference>
<organism evidence="2 3">
    <name type="scientific">Abyssobacteria bacterium (strain SURF_5)</name>
    <dbReference type="NCBI Taxonomy" id="2093360"/>
    <lineage>
        <taxon>Bacteria</taxon>
        <taxon>Pseudomonadati</taxon>
        <taxon>Candidatus Hydrogenedentota</taxon>
        <taxon>Candidatus Abyssobacteria</taxon>
    </lineage>
</organism>
<comment type="caution">
    <text evidence="2">The sequence shown here is derived from an EMBL/GenBank/DDBJ whole genome shotgun (WGS) entry which is preliminary data.</text>
</comment>